<feature type="transmembrane region" description="Helical" evidence="8">
    <location>
        <begin position="30"/>
        <end position="49"/>
    </location>
</feature>
<keyword evidence="4" id="KW-0633">Potassium transport</keyword>
<keyword evidence="6 8" id="KW-1133">Transmembrane helix</keyword>
<evidence type="ECO:0000256" key="3">
    <source>
        <dbReference type="ARBA" id="ARBA00022448"/>
    </source>
</evidence>
<gene>
    <name evidence="11" type="ORF">GCM10009433_11740</name>
</gene>
<feature type="transmembrane region" description="Helical" evidence="8">
    <location>
        <begin position="355"/>
        <end position="374"/>
    </location>
</feature>
<keyword evidence="3" id="KW-0813">Transport</keyword>
<dbReference type="InterPro" id="IPR006153">
    <property type="entry name" value="Cation/H_exchanger_TM"/>
</dbReference>
<dbReference type="Gene3D" id="3.40.50.720">
    <property type="entry name" value="NAD(P)-binding Rossmann-like Domain"/>
    <property type="match status" value="1"/>
</dbReference>
<evidence type="ECO:0000256" key="8">
    <source>
        <dbReference type="SAM" id="Phobius"/>
    </source>
</evidence>
<keyword evidence="12" id="KW-1185">Reference proteome</keyword>
<keyword evidence="5 8" id="KW-0812">Transmembrane</keyword>
<feature type="transmembrane region" description="Helical" evidence="8">
    <location>
        <begin position="295"/>
        <end position="317"/>
    </location>
</feature>
<comment type="caution">
    <text evidence="11">The sequence shown here is derived from an EMBL/GenBank/DDBJ whole genome shotgun (WGS) entry which is preliminary data.</text>
</comment>
<dbReference type="SUPFAM" id="SSF116726">
    <property type="entry name" value="TrkA C-terminal domain-like"/>
    <property type="match status" value="1"/>
</dbReference>
<dbReference type="Gene3D" id="3.30.70.1450">
    <property type="entry name" value="Regulator of K+ conductance, C-terminal domain"/>
    <property type="match status" value="1"/>
</dbReference>
<comment type="similarity">
    <text evidence="2">Belongs to the monovalent cation:proton antiporter 2 (CPA2) transporter (TC 2.A.37) family.</text>
</comment>
<name>A0ABN1K6I4_9FLAO</name>
<evidence type="ECO:0000256" key="7">
    <source>
        <dbReference type="ARBA" id="ARBA00023136"/>
    </source>
</evidence>
<accession>A0ABN1K6I4</accession>
<evidence type="ECO:0000313" key="11">
    <source>
        <dbReference type="EMBL" id="GAA0756383.1"/>
    </source>
</evidence>
<dbReference type="Pfam" id="PF02254">
    <property type="entry name" value="TrkA_N"/>
    <property type="match status" value="1"/>
</dbReference>
<evidence type="ECO:0000259" key="10">
    <source>
        <dbReference type="PROSITE" id="PS51202"/>
    </source>
</evidence>
<keyword evidence="4" id="KW-0630">Potassium</keyword>
<feature type="transmembrane region" description="Helical" evidence="8">
    <location>
        <begin position="147"/>
        <end position="170"/>
    </location>
</feature>
<dbReference type="PROSITE" id="PS51202">
    <property type="entry name" value="RCK_C"/>
    <property type="match status" value="1"/>
</dbReference>
<feature type="transmembrane region" description="Helical" evidence="8">
    <location>
        <begin position="270"/>
        <end position="289"/>
    </location>
</feature>
<dbReference type="RefSeq" id="WP_224453713.1">
    <property type="nucleotide sequence ID" value="NZ_BAAAGG010000005.1"/>
</dbReference>
<reference evidence="11 12" key="1">
    <citation type="journal article" date="2019" name="Int. J. Syst. Evol. Microbiol.">
        <title>The Global Catalogue of Microorganisms (GCM) 10K type strain sequencing project: providing services to taxonomists for standard genome sequencing and annotation.</title>
        <authorList>
            <consortium name="The Broad Institute Genomics Platform"/>
            <consortium name="The Broad Institute Genome Sequencing Center for Infectious Disease"/>
            <person name="Wu L."/>
            <person name="Ma J."/>
        </authorList>
    </citation>
    <scope>NUCLEOTIDE SEQUENCE [LARGE SCALE GENOMIC DNA]</scope>
    <source>
        <strain evidence="11 12">JCM 16231</strain>
    </source>
</reference>
<keyword evidence="4" id="KW-0406">Ion transport</keyword>
<sequence>MEIPLLKEIVVVLGISIVIILAFQKLKVPSILGFLFAGIIVGPSAFNLLSSSHEVELLSEIGIIFLLFIIGIELSFSGLMKIKKTVFIGGGLQVGGTILVTALVAMALGVEINTAVFLGFLISLSSTAIVLKMLQEKGEIKSPHGKVALGILIFQDIIVVPMMLLTPILAGKSDNIGETLLILLAKLIGVGIVVFVLQKYIVPYIFKLVVKSKNRELFILTTIVFCFSVAWLTSSVGLSLALGAFFAGLIISESEYSHQATANVLPFREIFISFFFISVGSLLDLEFFINNVVYILIFVIAVLVIKMLIVGLVALVLKNQPRTAFMSAFSIFQVGEFSLLLSTVGLQNDLLPDGLYQYFLAVSILTMALTPFVLQKSHNMSSFMLKATIPKRVRKRMNKRKIDNSSQEIDQDQDWKDHVVIVGYGINGKNISRVTSHINIPYVILDMDYEAIKEAKRKNQPIVFGDASDPEILKHINIQKARVVVIAISDPNATKKIISSVRLFSQTVYIIVRTRYVKEIEENMKVGADEVIPEEFETSIEIFTRVLRQYMVTQGDIENIVTNIRSSDYEMLTSIKPTSTNAVFQQLNIPDKEVATLHVQHGNNNIAGSSIQTSGIGKNYNVTVLAIKRGRKYISDIQPDTKIEIDDLVYIFGASKDINALNQVIKF</sequence>
<feature type="transmembrane region" description="Helical" evidence="8">
    <location>
        <begin position="61"/>
        <end position="79"/>
    </location>
</feature>
<feature type="transmembrane region" description="Helical" evidence="8">
    <location>
        <begin position="115"/>
        <end position="135"/>
    </location>
</feature>
<dbReference type="Proteomes" id="UP001500185">
    <property type="component" value="Unassembled WGS sequence"/>
</dbReference>
<evidence type="ECO:0000259" key="9">
    <source>
        <dbReference type="PROSITE" id="PS51201"/>
    </source>
</evidence>
<evidence type="ECO:0000256" key="6">
    <source>
        <dbReference type="ARBA" id="ARBA00022989"/>
    </source>
</evidence>
<dbReference type="Pfam" id="PF00999">
    <property type="entry name" value="Na_H_Exchanger"/>
    <property type="match status" value="1"/>
</dbReference>
<feature type="domain" description="RCK N-terminal" evidence="9">
    <location>
        <begin position="416"/>
        <end position="533"/>
    </location>
</feature>
<feature type="transmembrane region" description="Helical" evidence="8">
    <location>
        <begin position="217"/>
        <end position="234"/>
    </location>
</feature>
<evidence type="ECO:0000256" key="1">
    <source>
        <dbReference type="ARBA" id="ARBA00004141"/>
    </source>
</evidence>
<evidence type="ECO:0000256" key="4">
    <source>
        <dbReference type="ARBA" id="ARBA00022538"/>
    </source>
</evidence>
<dbReference type="InterPro" id="IPR006037">
    <property type="entry name" value="RCK_C"/>
</dbReference>
<dbReference type="EMBL" id="BAAAGG010000005">
    <property type="protein sequence ID" value="GAA0756383.1"/>
    <property type="molecule type" value="Genomic_DNA"/>
</dbReference>
<dbReference type="InterPro" id="IPR038770">
    <property type="entry name" value="Na+/solute_symporter_sf"/>
</dbReference>
<dbReference type="PANTHER" id="PTHR42751:SF3">
    <property type="entry name" value="SODIUM_GLUTAMATE SYMPORTER"/>
    <property type="match status" value="1"/>
</dbReference>
<keyword evidence="7 8" id="KW-0472">Membrane</keyword>
<organism evidence="11 12">
    <name type="scientific">Psychroflexus lacisalsi</name>
    <dbReference type="NCBI Taxonomy" id="503928"/>
    <lineage>
        <taxon>Bacteria</taxon>
        <taxon>Pseudomonadati</taxon>
        <taxon>Bacteroidota</taxon>
        <taxon>Flavobacteriia</taxon>
        <taxon>Flavobacteriales</taxon>
        <taxon>Flavobacteriaceae</taxon>
        <taxon>Psychroflexus</taxon>
    </lineage>
</organism>
<dbReference type="Pfam" id="PF02080">
    <property type="entry name" value="TrkA_C"/>
    <property type="match status" value="1"/>
</dbReference>
<feature type="transmembrane region" description="Helical" evidence="8">
    <location>
        <begin position="176"/>
        <end position="197"/>
    </location>
</feature>
<protein>
    <submittedName>
        <fullName evidence="11">Monovalent cation:proton antiporter family protein</fullName>
    </submittedName>
</protein>
<dbReference type="PROSITE" id="PS51201">
    <property type="entry name" value="RCK_N"/>
    <property type="match status" value="1"/>
</dbReference>
<feature type="transmembrane region" description="Helical" evidence="8">
    <location>
        <begin position="86"/>
        <end position="109"/>
    </location>
</feature>
<dbReference type="Gene3D" id="1.20.1530.20">
    <property type="match status" value="1"/>
</dbReference>
<evidence type="ECO:0000313" key="12">
    <source>
        <dbReference type="Proteomes" id="UP001500185"/>
    </source>
</evidence>
<feature type="domain" description="RCK C-terminal" evidence="10">
    <location>
        <begin position="582"/>
        <end position="667"/>
    </location>
</feature>
<evidence type="ECO:0000256" key="2">
    <source>
        <dbReference type="ARBA" id="ARBA00005551"/>
    </source>
</evidence>
<dbReference type="SUPFAM" id="SSF51735">
    <property type="entry name" value="NAD(P)-binding Rossmann-fold domains"/>
    <property type="match status" value="1"/>
</dbReference>
<proteinExistence type="inferred from homology"/>
<feature type="transmembrane region" description="Helical" evidence="8">
    <location>
        <begin position="324"/>
        <end position="343"/>
    </location>
</feature>
<evidence type="ECO:0000256" key="5">
    <source>
        <dbReference type="ARBA" id="ARBA00022692"/>
    </source>
</evidence>
<dbReference type="PANTHER" id="PTHR42751">
    <property type="entry name" value="SODIUM/HYDROGEN EXCHANGER FAMILY/TRKA DOMAIN PROTEIN"/>
    <property type="match status" value="1"/>
</dbReference>
<dbReference type="InterPro" id="IPR003148">
    <property type="entry name" value="RCK_N"/>
</dbReference>
<dbReference type="InterPro" id="IPR036291">
    <property type="entry name" value="NAD(P)-bd_dom_sf"/>
</dbReference>
<dbReference type="InterPro" id="IPR036721">
    <property type="entry name" value="RCK_C_sf"/>
</dbReference>
<feature type="transmembrane region" description="Helical" evidence="8">
    <location>
        <begin position="6"/>
        <end position="23"/>
    </location>
</feature>
<comment type="subcellular location">
    <subcellularLocation>
        <location evidence="1">Membrane</location>
        <topology evidence="1">Multi-pass membrane protein</topology>
    </subcellularLocation>
</comment>